<dbReference type="PROSITE" id="PS51504">
    <property type="entry name" value="H15"/>
    <property type="match status" value="1"/>
</dbReference>
<dbReference type="InterPro" id="IPR017956">
    <property type="entry name" value="AT_hook_DNA-bd_motif"/>
</dbReference>
<gene>
    <name evidence="6" type="ORF">ERUC_LOCUS18677</name>
</gene>
<dbReference type="Pfam" id="PF00538">
    <property type="entry name" value="Linker_histone"/>
    <property type="match status" value="1"/>
</dbReference>
<feature type="compositionally biased region" description="Low complexity" evidence="4">
    <location>
        <begin position="529"/>
        <end position="539"/>
    </location>
</feature>
<feature type="compositionally biased region" description="Polar residues" evidence="4">
    <location>
        <begin position="391"/>
        <end position="405"/>
    </location>
</feature>
<dbReference type="PRINTS" id="PR00929">
    <property type="entry name" value="ATHOOK"/>
</dbReference>
<evidence type="ECO:0000313" key="6">
    <source>
        <dbReference type="EMBL" id="CAH8352561.1"/>
    </source>
</evidence>
<feature type="compositionally biased region" description="Basic residues" evidence="4">
    <location>
        <begin position="371"/>
        <end position="385"/>
    </location>
</feature>
<dbReference type="InterPro" id="IPR036390">
    <property type="entry name" value="WH_DNA-bd_sf"/>
</dbReference>
<evidence type="ECO:0000259" key="5">
    <source>
        <dbReference type="PROSITE" id="PS51504"/>
    </source>
</evidence>
<keyword evidence="3" id="KW-0539">Nucleus</keyword>
<feature type="compositionally biased region" description="Low complexity" evidence="4">
    <location>
        <begin position="494"/>
        <end position="510"/>
    </location>
</feature>
<dbReference type="SUPFAM" id="SSF46785">
    <property type="entry name" value="Winged helix' DNA-binding domain"/>
    <property type="match status" value="1"/>
</dbReference>
<feature type="region of interest" description="Disordered" evidence="4">
    <location>
        <begin position="370"/>
        <end position="405"/>
    </location>
</feature>
<dbReference type="AlphaFoldDB" id="A0ABC8K3I8"/>
<dbReference type="EMBL" id="CAKOAT010175267">
    <property type="protein sequence ID" value="CAH8352561.1"/>
    <property type="molecule type" value="Genomic_DNA"/>
</dbReference>
<dbReference type="GO" id="GO:0003677">
    <property type="term" value="F:DNA binding"/>
    <property type="evidence" value="ECO:0007669"/>
    <property type="project" value="UniProtKB-KW"/>
</dbReference>
<feature type="region of interest" description="Disordered" evidence="4">
    <location>
        <begin position="271"/>
        <end position="310"/>
    </location>
</feature>
<reference evidence="6 7" key="1">
    <citation type="submission" date="2022-03" db="EMBL/GenBank/DDBJ databases">
        <authorList>
            <person name="Macdonald S."/>
            <person name="Ahmed S."/>
            <person name="Newling K."/>
        </authorList>
    </citation>
    <scope>NUCLEOTIDE SEQUENCE [LARGE SCALE GENOMIC DNA]</scope>
</reference>
<comment type="subcellular location">
    <subcellularLocation>
        <location evidence="1">Nucleus</location>
    </subcellularLocation>
</comment>
<organism evidence="6 7">
    <name type="scientific">Eruca vesicaria subsp. sativa</name>
    <name type="common">Garden rocket</name>
    <name type="synonym">Eruca sativa</name>
    <dbReference type="NCBI Taxonomy" id="29727"/>
    <lineage>
        <taxon>Eukaryota</taxon>
        <taxon>Viridiplantae</taxon>
        <taxon>Streptophyta</taxon>
        <taxon>Embryophyta</taxon>
        <taxon>Tracheophyta</taxon>
        <taxon>Spermatophyta</taxon>
        <taxon>Magnoliopsida</taxon>
        <taxon>eudicotyledons</taxon>
        <taxon>Gunneridae</taxon>
        <taxon>Pentapetalae</taxon>
        <taxon>rosids</taxon>
        <taxon>malvids</taxon>
        <taxon>Brassicales</taxon>
        <taxon>Brassicaceae</taxon>
        <taxon>Brassiceae</taxon>
        <taxon>Eruca</taxon>
    </lineage>
</organism>
<dbReference type="Gene3D" id="1.10.10.10">
    <property type="entry name" value="Winged helix-like DNA-binding domain superfamily/Winged helix DNA-binding domain"/>
    <property type="match status" value="1"/>
</dbReference>
<feature type="domain" description="H15" evidence="5">
    <location>
        <begin position="70"/>
        <end position="140"/>
    </location>
</feature>
<feature type="compositionally biased region" description="Low complexity" evidence="4">
    <location>
        <begin position="40"/>
        <end position="61"/>
    </location>
</feature>
<feature type="region of interest" description="Disordered" evidence="4">
    <location>
        <begin position="529"/>
        <end position="563"/>
    </location>
</feature>
<keyword evidence="2" id="KW-0238">DNA-binding</keyword>
<dbReference type="InterPro" id="IPR036388">
    <property type="entry name" value="WH-like_DNA-bd_sf"/>
</dbReference>
<evidence type="ECO:0000256" key="1">
    <source>
        <dbReference type="ARBA" id="ARBA00004123"/>
    </source>
</evidence>
<evidence type="ECO:0000256" key="2">
    <source>
        <dbReference type="ARBA" id="ARBA00023125"/>
    </source>
</evidence>
<dbReference type="PANTHER" id="PTHR11467:SF117">
    <property type="entry name" value="H15 DOMAIN-CONTAINING PROTEIN"/>
    <property type="match status" value="1"/>
</dbReference>
<dbReference type="InterPro" id="IPR005818">
    <property type="entry name" value="Histone_H1/H5_H15"/>
</dbReference>
<keyword evidence="7" id="KW-1185">Reference proteome</keyword>
<name>A0ABC8K3I8_ERUVS</name>
<evidence type="ECO:0000256" key="4">
    <source>
        <dbReference type="SAM" id="MobiDB-lite"/>
    </source>
</evidence>
<proteinExistence type="predicted"/>
<feature type="region of interest" description="Disordered" evidence="4">
    <location>
        <begin position="198"/>
        <end position="235"/>
    </location>
</feature>
<accession>A0ABC8K3I8</accession>
<dbReference type="Proteomes" id="UP001642260">
    <property type="component" value="Unassembled WGS sequence"/>
</dbReference>
<dbReference type="SMART" id="SM00526">
    <property type="entry name" value="H15"/>
    <property type="match status" value="1"/>
</dbReference>
<feature type="region of interest" description="Disordered" evidence="4">
    <location>
        <begin position="29"/>
        <end position="68"/>
    </location>
</feature>
<evidence type="ECO:0000313" key="7">
    <source>
        <dbReference type="Proteomes" id="UP001642260"/>
    </source>
</evidence>
<dbReference type="PANTHER" id="PTHR11467">
    <property type="entry name" value="HISTONE H1"/>
    <property type="match status" value="1"/>
</dbReference>
<comment type="caution">
    <text evidence="6">The sequence shown here is derived from an EMBL/GenBank/DDBJ whole genome shotgun (WGS) entry which is preliminary data.</text>
</comment>
<sequence length="563" mass="59670">MDPSHSHQPFDCTSTYVPEGVTAQNISPLATLTPNESNRVEAQVETQVQPEAQPQAPSEAALVQGQPSSNHRAYTDMIYDALVAWKDPAGSTQCAISRYIKMLNPNNLPDSHDGLLTHHLNVMEEFDILTKVNNSYKLDDSSPPVENVAVAAAAVDAGPEAASGSGPLDPGAAAVDTGMVTASGSEIPPTYTSSLATVAVSPPVSASQPQKRGRGRPPKPKTVAPQQQEPIDAQPISQVLPPSINVEPIDAQPISQVLPPSINVEPIAVQPSGEQPELPVTNPTQESAKRRSGSPRKDGSGPSGSTANLAVTMKRRGTAILAQGAGRERKLTAIPAPPVSVIPAGSGGTAILAQAAGVEEAMAVAAVMKRGPGRPPKRGRGRGRTAGRPIQDTQRPVTRATGTTQKPSYGELKRKIELANEKVKEILNLLDAGIITRNNQAAVQARQEMEELIQMMTVERQTMEEGQTEGQAPLFEAETQGMELGQGSGGGGEQAQIQTQPQPQTMIQPEPQILPEFESLADIEPLPNLEPLTLTQPQPQILPPLQPNAEAEDMDQDIFLFPK</sequence>
<dbReference type="GO" id="GO:0005634">
    <property type="term" value="C:nucleus"/>
    <property type="evidence" value="ECO:0007669"/>
    <property type="project" value="UniProtKB-SubCell"/>
</dbReference>
<protein>
    <recommendedName>
        <fullName evidence="5">H15 domain-containing protein</fullName>
    </recommendedName>
</protein>
<feature type="region of interest" description="Disordered" evidence="4">
    <location>
        <begin position="485"/>
        <end position="510"/>
    </location>
</feature>
<evidence type="ECO:0000256" key="3">
    <source>
        <dbReference type="ARBA" id="ARBA00023242"/>
    </source>
</evidence>